<dbReference type="SUPFAM" id="SSF103481">
    <property type="entry name" value="Multidrug resistance efflux transporter EmrE"/>
    <property type="match status" value="2"/>
</dbReference>
<evidence type="ECO:0000313" key="3">
    <source>
        <dbReference type="EMBL" id="SNT72997.1"/>
    </source>
</evidence>
<feature type="transmembrane region" description="Helical" evidence="1">
    <location>
        <begin position="246"/>
        <end position="265"/>
    </location>
</feature>
<evidence type="ECO:0000313" key="4">
    <source>
        <dbReference type="Proteomes" id="UP000198307"/>
    </source>
</evidence>
<name>A0A239PTG9_9RHOB</name>
<accession>A0A239PTG9</accession>
<dbReference type="RefSeq" id="WP_245846965.1">
    <property type="nucleotide sequence ID" value="NZ_CP067129.1"/>
</dbReference>
<feature type="transmembrane region" description="Helical" evidence="1">
    <location>
        <begin position="40"/>
        <end position="62"/>
    </location>
</feature>
<keyword evidence="1" id="KW-0812">Transmembrane</keyword>
<feature type="transmembrane region" description="Helical" evidence="1">
    <location>
        <begin position="82"/>
        <end position="100"/>
    </location>
</feature>
<dbReference type="EMBL" id="FZQB01000004">
    <property type="protein sequence ID" value="SNT72997.1"/>
    <property type="molecule type" value="Genomic_DNA"/>
</dbReference>
<dbReference type="GO" id="GO:0016020">
    <property type="term" value="C:membrane"/>
    <property type="evidence" value="ECO:0007669"/>
    <property type="project" value="InterPro"/>
</dbReference>
<dbReference type="Gene3D" id="1.10.3730.20">
    <property type="match status" value="1"/>
</dbReference>
<feature type="transmembrane region" description="Helical" evidence="1">
    <location>
        <begin position="12"/>
        <end position="28"/>
    </location>
</feature>
<dbReference type="Proteomes" id="UP000198307">
    <property type="component" value="Unassembled WGS sequence"/>
</dbReference>
<proteinExistence type="predicted"/>
<reference evidence="3 4" key="1">
    <citation type="submission" date="2017-07" db="EMBL/GenBank/DDBJ databases">
        <authorList>
            <person name="Sun Z.S."/>
            <person name="Albrecht U."/>
            <person name="Echele G."/>
            <person name="Lee C.C."/>
        </authorList>
    </citation>
    <scope>NUCLEOTIDE SEQUENCE [LARGE SCALE GENOMIC DNA]</scope>
    <source>
        <strain evidence="3 4">DSM 14827</strain>
    </source>
</reference>
<feature type="domain" description="EamA" evidence="2">
    <location>
        <begin position="158"/>
        <end position="287"/>
    </location>
</feature>
<feature type="transmembrane region" description="Helical" evidence="1">
    <location>
        <begin position="131"/>
        <end position="147"/>
    </location>
</feature>
<dbReference type="PANTHER" id="PTHR22911">
    <property type="entry name" value="ACYL-MALONYL CONDENSING ENZYME-RELATED"/>
    <property type="match status" value="1"/>
</dbReference>
<feature type="transmembrane region" description="Helical" evidence="1">
    <location>
        <begin position="153"/>
        <end position="169"/>
    </location>
</feature>
<feature type="domain" description="EamA" evidence="2">
    <location>
        <begin position="15"/>
        <end position="146"/>
    </location>
</feature>
<keyword evidence="1" id="KW-0472">Membrane</keyword>
<dbReference type="AlphaFoldDB" id="A0A239PTG9"/>
<sequence length="299" mass="31188">MTSLSPPADTRNLVGSLWMVLAMLAFALEDSLVKTSASTLPLGQILILFGCGGSIIFGSLALLNGEKLFAPEVLNRTMRIRFAFEATGRLFYGLAITLTPLSSATVILQATPLVVVAGAALVFSEKVGWRRWSAIVIGLIGVLVIIQPGGDSFSVLSLLAVIGMLGLAGRDLASRAAPVGMGAATLGFYGFLAVIFSGAAFAIWQGAAFVWPDAATAFCLAGAMIAGVAAYFSLMKAMRTGEVSAVTPFRYTRLLFGIAFGILLFGESLTLPMVVGSALILLSGLFTLSRSKKVAAPRP</sequence>
<feature type="transmembrane region" description="Helical" evidence="1">
    <location>
        <begin position="215"/>
        <end position="234"/>
    </location>
</feature>
<evidence type="ECO:0000259" key="2">
    <source>
        <dbReference type="Pfam" id="PF00892"/>
    </source>
</evidence>
<keyword evidence="1" id="KW-1133">Transmembrane helix</keyword>
<protein>
    <submittedName>
        <fullName evidence="3">EamA-like transporter family protein</fullName>
    </submittedName>
</protein>
<gene>
    <name evidence="3" type="ORF">SAMN05444959_104168</name>
</gene>
<keyword evidence="4" id="KW-1185">Reference proteome</keyword>
<feature type="transmembrane region" description="Helical" evidence="1">
    <location>
        <begin position="181"/>
        <end position="203"/>
    </location>
</feature>
<dbReference type="Pfam" id="PF00892">
    <property type="entry name" value="EamA"/>
    <property type="match status" value="2"/>
</dbReference>
<dbReference type="InterPro" id="IPR037185">
    <property type="entry name" value="EmrE-like"/>
</dbReference>
<evidence type="ECO:0000256" key="1">
    <source>
        <dbReference type="SAM" id="Phobius"/>
    </source>
</evidence>
<organism evidence="3 4">
    <name type="scientific">Paracoccus seriniphilus</name>
    <dbReference type="NCBI Taxonomy" id="184748"/>
    <lineage>
        <taxon>Bacteria</taxon>
        <taxon>Pseudomonadati</taxon>
        <taxon>Pseudomonadota</taxon>
        <taxon>Alphaproteobacteria</taxon>
        <taxon>Rhodobacterales</taxon>
        <taxon>Paracoccaceae</taxon>
        <taxon>Paracoccus</taxon>
    </lineage>
</organism>
<feature type="transmembrane region" description="Helical" evidence="1">
    <location>
        <begin position="106"/>
        <end position="124"/>
    </location>
</feature>
<dbReference type="InterPro" id="IPR000620">
    <property type="entry name" value="EamA_dom"/>
</dbReference>
<dbReference type="PANTHER" id="PTHR22911:SF135">
    <property type="entry name" value="BLR4310 PROTEIN"/>
    <property type="match status" value="1"/>
</dbReference>